<dbReference type="SUPFAM" id="SSF54695">
    <property type="entry name" value="POZ domain"/>
    <property type="match status" value="1"/>
</dbReference>
<evidence type="ECO:0000313" key="3">
    <source>
        <dbReference type="Proteomes" id="UP000015104"/>
    </source>
</evidence>
<keyword evidence="3" id="KW-1185">Reference proteome</keyword>
<dbReference type="Pfam" id="PF00651">
    <property type="entry name" value="BTB"/>
    <property type="match status" value="1"/>
</dbReference>
<dbReference type="Gene3D" id="3.30.710.10">
    <property type="entry name" value="Potassium Channel Kv1.1, Chain A"/>
    <property type="match status" value="1"/>
</dbReference>
<feature type="domain" description="BTB" evidence="1">
    <location>
        <begin position="26"/>
        <end position="91"/>
    </location>
</feature>
<dbReference type="AlphaFoldDB" id="T1KGS8"/>
<reference evidence="2" key="2">
    <citation type="submission" date="2015-06" db="UniProtKB">
        <authorList>
            <consortium name="EnsemblMetazoa"/>
        </authorList>
    </citation>
    <scope>IDENTIFICATION</scope>
</reference>
<dbReference type="InterPro" id="IPR000210">
    <property type="entry name" value="BTB/POZ_dom"/>
</dbReference>
<dbReference type="SMART" id="SM00225">
    <property type="entry name" value="BTB"/>
    <property type="match status" value="1"/>
</dbReference>
<proteinExistence type="predicted"/>
<dbReference type="HOGENOM" id="CLU_1112557_0_0_1"/>
<accession>T1KGS8</accession>
<protein>
    <recommendedName>
        <fullName evidence="1">BTB domain-containing protein</fullName>
    </recommendedName>
</protein>
<organism evidence="2 3">
    <name type="scientific">Tetranychus urticae</name>
    <name type="common">Two-spotted spider mite</name>
    <dbReference type="NCBI Taxonomy" id="32264"/>
    <lineage>
        <taxon>Eukaryota</taxon>
        <taxon>Metazoa</taxon>
        <taxon>Ecdysozoa</taxon>
        <taxon>Arthropoda</taxon>
        <taxon>Chelicerata</taxon>
        <taxon>Arachnida</taxon>
        <taxon>Acari</taxon>
        <taxon>Acariformes</taxon>
        <taxon>Trombidiformes</taxon>
        <taxon>Prostigmata</taxon>
        <taxon>Eleutherengona</taxon>
        <taxon>Raphignathae</taxon>
        <taxon>Tetranychoidea</taxon>
        <taxon>Tetranychidae</taxon>
        <taxon>Tetranychus</taxon>
    </lineage>
</organism>
<reference evidence="3" key="1">
    <citation type="submission" date="2011-08" db="EMBL/GenBank/DDBJ databases">
        <authorList>
            <person name="Rombauts S."/>
        </authorList>
    </citation>
    <scope>NUCLEOTIDE SEQUENCE</scope>
    <source>
        <strain evidence="3">London</strain>
    </source>
</reference>
<evidence type="ECO:0000313" key="2">
    <source>
        <dbReference type="EnsemblMetazoa" id="tetur11g01870.1"/>
    </source>
</evidence>
<name>T1KGS8_TETUR</name>
<dbReference type="InterPro" id="IPR011333">
    <property type="entry name" value="SKP1/BTB/POZ_sf"/>
</dbReference>
<dbReference type="EnsemblMetazoa" id="tetur11g01870.1">
    <property type="protein sequence ID" value="tetur11g01870.1"/>
    <property type="gene ID" value="tetur11g01870"/>
</dbReference>
<dbReference type="PROSITE" id="PS50097">
    <property type="entry name" value="BTB"/>
    <property type="match status" value="1"/>
</dbReference>
<dbReference type="Proteomes" id="UP000015104">
    <property type="component" value="Unassembled WGS sequence"/>
</dbReference>
<evidence type="ECO:0000259" key="1">
    <source>
        <dbReference type="PROSITE" id="PS50097"/>
    </source>
</evidence>
<dbReference type="EMBL" id="CAEY01000071">
    <property type="status" value="NOT_ANNOTATED_CDS"/>
    <property type="molecule type" value="Genomic_DNA"/>
</dbReference>
<sequence>MFITNMNIEASLLRSLQYSFNNQTNCEITLMCEGNTIKCHRHVLDLHSSHFKDLFKDQTNFQTIITIFKMKYTHLKAIVEFMYFEKLGIKENPEEMQKIINCAGDLGLTALNSKSIFEKSVRFIKSCNKFHGAATFKARVMQKLKDATNQFDQLAAKNDNESISTTANLIMIHDPHQLLHQPSSHLTSNVIKWNHLYQLFQPAAPSITVEKIFDKRIRKGEVEYYLKCNLNYYDLIQQLIQLFDERHSTG</sequence>